<dbReference type="PROSITE" id="PS50956">
    <property type="entry name" value="HTH_ASNC_2"/>
    <property type="match status" value="1"/>
</dbReference>
<dbReference type="SUPFAM" id="SSF54909">
    <property type="entry name" value="Dimeric alpha+beta barrel"/>
    <property type="match status" value="1"/>
</dbReference>
<evidence type="ECO:0000256" key="2">
    <source>
        <dbReference type="ARBA" id="ARBA00023125"/>
    </source>
</evidence>
<comment type="caution">
    <text evidence="5">The sequence shown here is derived from an EMBL/GenBank/DDBJ whole genome shotgun (WGS) entry which is preliminary data.</text>
</comment>
<dbReference type="InterPro" id="IPR019887">
    <property type="entry name" value="Tscrpt_reg_AsnC/Lrp_C"/>
</dbReference>
<evidence type="ECO:0000259" key="4">
    <source>
        <dbReference type="PROSITE" id="PS50956"/>
    </source>
</evidence>
<dbReference type="Pfam" id="PF01037">
    <property type="entry name" value="AsnC_trans_reg"/>
    <property type="match status" value="1"/>
</dbReference>
<dbReference type="InterPro" id="IPR036388">
    <property type="entry name" value="WH-like_DNA-bd_sf"/>
</dbReference>
<evidence type="ECO:0000256" key="3">
    <source>
        <dbReference type="ARBA" id="ARBA00023163"/>
    </source>
</evidence>
<dbReference type="GO" id="GO:0005829">
    <property type="term" value="C:cytosol"/>
    <property type="evidence" value="ECO:0007669"/>
    <property type="project" value="TreeGrafter"/>
</dbReference>
<sequence>MDAIDRTIIELLRDDSRTALGVIGAQVGLSASAVKRRVDRLRELGIIRRFTIVVDETAANASTEAYVEVFCRGTVAPAMLRTMLEQVPEVVYAGTVTGDADAVALLRARDIAALERALERVRAMPNVDRTRSAVVLTPLVQK</sequence>
<dbReference type="GO" id="GO:0043200">
    <property type="term" value="P:response to amino acid"/>
    <property type="evidence" value="ECO:0007669"/>
    <property type="project" value="TreeGrafter"/>
</dbReference>
<dbReference type="PRINTS" id="PR00033">
    <property type="entry name" value="HTHASNC"/>
</dbReference>
<name>A0A542SPU6_9MICO</name>
<accession>A0A542SPU6</accession>
<dbReference type="PANTHER" id="PTHR30154:SF45">
    <property type="entry name" value="TRANSCRIPTIONAL REGULATORY PROTEIN (PROBABLY ASNC-FAMILY)-RELATED"/>
    <property type="match status" value="1"/>
</dbReference>
<feature type="domain" description="HTH asnC-type" evidence="4">
    <location>
        <begin position="1"/>
        <end position="62"/>
    </location>
</feature>
<keyword evidence="1" id="KW-0805">Transcription regulation</keyword>
<organism evidence="5 6">
    <name type="scientific">Rarobacter incanus</name>
    <dbReference type="NCBI Taxonomy" id="153494"/>
    <lineage>
        <taxon>Bacteria</taxon>
        <taxon>Bacillati</taxon>
        <taxon>Actinomycetota</taxon>
        <taxon>Actinomycetes</taxon>
        <taxon>Micrococcales</taxon>
        <taxon>Rarobacteraceae</taxon>
        <taxon>Rarobacter</taxon>
    </lineage>
</organism>
<dbReference type="Pfam" id="PF13404">
    <property type="entry name" value="HTH_AsnC-type"/>
    <property type="match status" value="1"/>
</dbReference>
<dbReference type="Gene3D" id="1.10.10.10">
    <property type="entry name" value="Winged helix-like DNA-binding domain superfamily/Winged helix DNA-binding domain"/>
    <property type="match status" value="1"/>
</dbReference>
<keyword evidence="6" id="KW-1185">Reference proteome</keyword>
<dbReference type="RefSeq" id="WP_142111963.1">
    <property type="nucleotide sequence ID" value="NZ_BAAATB010000002.1"/>
</dbReference>
<dbReference type="InterPro" id="IPR000485">
    <property type="entry name" value="AsnC-type_HTH_dom"/>
</dbReference>
<keyword evidence="2" id="KW-0238">DNA-binding</keyword>
<dbReference type="Proteomes" id="UP000316181">
    <property type="component" value="Unassembled WGS sequence"/>
</dbReference>
<evidence type="ECO:0000313" key="5">
    <source>
        <dbReference type="EMBL" id="TQK76585.1"/>
    </source>
</evidence>
<dbReference type="SUPFAM" id="SSF46785">
    <property type="entry name" value="Winged helix' DNA-binding domain"/>
    <property type="match status" value="1"/>
</dbReference>
<keyword evidence="3" id="KW-0804">Transcription</keyword>
<evidence type="ECO:0000256" key="1">
    <source>
        <dbReference type="ARBA" id="ARBA00023015"/>
    </source>
</evidence>
<dbReference type="Gene3D" id="3.30.70.920">
    <property type="match status" value="1"/>
</dbReference>
<dbReference type="EMBL" id="VFNV01000001">
    <property type="protein sequence ID" value="TQK76585.1"/>
    <property type="molecule type" value="Genomic_DNA"/>
</dbReference>
<dbReference type="InterPro" id="IPR011008">
    <property type="entry name" value="Dimeric_a/b-barrel"/>
</dbReference>
<dbReference type="InterPro" id="IPR019888">
    <property type="entry name" value="Tscrpt_reg_AsnC-like"/>
</dbReference>
<dbReference type="OrthoDB" id="4379331at2"/>
<evidence type="ECO:0000313" key="6">
    <source>
        <dbReference type="Proteomes" id="UP000316181"/>
    </source>
</evidence>
<dbReference type="AlphaFoldDB" id="A0A542SPU6"/>
<dbReference type="InterPro" id="IPR036390">
    <property type="entry name" value="WH_DNA-bd_sf"/>
</dbReference>
<gene>
    <name evidence="5" type="ORF">FB389_1269</name>
</gene>
<reference evidence="5 6" key="1">
    <citation type="submission" date="2019-06" db="EMBL/GenBank/DDBJ databases">
        <title>Sequencing the genomes of 1000 actinobacteria strains.</title>
        <authorList>
            <person name="Klenk H.-P."/>
        </authorList>
    </citation>
    <scope>NUCLEOTIDE SEQUENCE [LARGE SCALE GENOMIC DNA]</scope>
    <source>
        <strain evidence="5 6">DSM 10596</strain>
    </source>
</reference>
<protein>
    <submittedName>
        <fullName evidence="5">AsnC family transcriptional regulator</fullName>
    </submittedName>
</protein>
<proteinExistence type="predicted"/>
<dbReference type="SMART" id="SM00344">
    <property type="entry name" value="HTH_ASNC"/>
    <property type="match status" value="1"/>
</dbReference>
<dbReference type="GO" id="GO:0043565">
    <property type="term" value="F:sequence-specific DNA binding"/>
    <property type="evidence" value="ECO:0007669"/>
    <property type="project" value="InterPro"/>
</dbReference>
<dbReference type="PANTHER" id="PTHR30154">
    <property type="entry name" value="LEUCINE-RESPONSIVE REGULATORY PROTEIN"/>
    <property type="match status" value="1"/>
</dbReference>